<evidence type="ECO:0000313" key="1">
    <source>
        <dbReference type="EMBL" id="KAJ1099777.1"/>
    </source>
</evidence>
<dbReference type="Proteomes" id="UP001066276">
    <property type="component" value="Chromosome 10"/>
</dbReference>
<dbReference type="AlphaFoldDB" id="A0AAV7M8B5"/>
<comment type="caution">
    <text evidence="1">The sequence shown here is derived from an EMBL/GenBank/DDBJ whole genome shotgun (WGS) entry which is preliminary data.</text>
</comment>
<dbReference type="EMBL" id="JANPWB010000014">
    <property type="protein sequence ID" value="KAJ1099777.1"/>
    <property type="molecule type" value="Genomic_DNA"/>
</dbReference>
<gene>
    <name evidence="1" type="ORF">NDU88_004873</name>
</gene>
<evidence type="ECO:0000313" key="2">
    <source>
        <dbReference type="Proteomes" id="UP001066276"/>
    </source>
</evidence>
<keyword evidence="2" id="KW-1185">Reference proteome</keyword>
<sequence length="146" mass="16717">MVRVRRNCSTNDIFYTQIQHTRQRFTNRGYNADILSQAVHRIMKTPRKDTLIVKTYGNNKTRKDFLSFVTRYTAHSQVCICCYCNQPQYGGPFGPSSIFIPKILYFLASGRLFSAHLDRRLFTHGFVCLASGSLLGPDAHDPSQSF</sequence>
<protein>
    <submittedName>
        <fullName evidence="1">Uncharacterized protein</fullName>
    </submittedName>
</protein>
<reference evidence="1" key="1">
    <citation type="journal article" date="2022" name="bioRxiv">
        <title>Sequencing and chromosome-scale assembly of the giantPleurodeles waltlgenome.</title>
        <authorList>
            <person name="Brown T."/>
            <person name="Elewa A."/>
            <person name="Iarovenko S."/>
            <person name="Subramanian E."/>
            <person name="Araus A.J."/>
            <person name="Petzold A."/>
            <person name="Susuki M."/>
            <person name="Suzuki K.-i.T."/>
            <person name="Hayashi T."/>
            <person name="Toyoda A."/>
            <person name="Oliveira C."/>
            <person name="Osipova E."/>
            <person name="Leigh N.D."/>
            <person name="Simon A."/>
            <person name="Yun M.H."/>
        </authorList>
    </citation>
    <scope>NUCLEOTIDE SEQUENCE</scope>
    <source>
        <strain evidence="1">20211129_DDA</strain>
        <tissue evidence="1">Liver</tissue>
    </source>
</reference>
<organism evidence="1 2">
    <name type="scientific">Pleurodeles waltl</name>
    <name type="common">Iberian ribbed newt</name>
    <dbReference type="NCBI Taxonomy" id="8319"/>
    <lineage>
        <taxon>Eukaryota</taxon>
        <taxon>Metazoa</taxon>
        <taxon>Chordata</taxon>
        <taxon>Craniata</taxon>
        <taxon>Vertebrata</taxon>
        <taxon>Euteleostomi</taxon>
        <taxon>Amphibia</taxon>
        <taxon>Batrachia</taxon>
        <taxon>Caudata</taxon>
        <taxon>Salamandroidea</taxon>
        <taxon>Salamandridae</taxon>
        <taxon>Pleurodelinae</taxon>
        <taxon>Pleurodeles</taxon>
    </lineage>
</organism>
<proteinExistence type="predicted"/>
<accession>A0AAV7M8B5</accession>
<name>A0AAV7M8B5_PLEWA</name>